<evidence type="ECO:0000313" key="3">
    <source>
        <dbReference type="EMBL" id="RVW42719.1"/>
    </source>
</evidence>
<dbReference type="Proteomes" id="UP000288805">
    <property type="component" value="Unassembled WGS sequence"/>
</dbReference>
<dbReference type="PANTHER" id="PTHR34427:SF5">
    <property type="entry name" value="DUF4283 DOMAIN-CONTAINING PROTEIN"/>
    <property type="match status" value="1"/>
</dbReference>
<name>A0A438E4W5_VITVI</name>
<dbReference type="AlphaFoldDB" id="A0A438E4W5"/>
<organism evidence="3 4">
    <name type="scientific">Vitis vinifera</name>
    <name type="common">Grape</name>
    <dbReference type="NCBI Taxonomy" id="29760"/>
    <lineage>
        <taxon>Eukaryota</taxon>
        <taxon>Viridiplantae</taxon>
        <taxon>Streptophyta</taxon>
        <taxon>Embryophyta</taxon>
        <taxon>Tracheophyta</taxon>
        <taxon>Spermatophyta</taxon>
        <taxon>Magnoliopsida</taxon>
        <taxon>eudicotyledons</taxon>
        <taxon>Gunneridae</taxon>
        <taxon>Pentapetalae</taxon>
        <taxon>rosids</taxon>
        <taxon>Vitales</taxon>
        <taxon>Vitaceae</taxon>
        <taxon>Viteae</taxon>
        <taxon>Vitis</taxon>
    </lineage>
</organism>
<protein>
    <recommendedName>
        <fullName evidence="2">DUF4283 domain-containing protein</fullName>
    </recommendedName>
</protein>
<evidence type="ECO:0000256" key="1">
    <source>
        <dbReference type="SAM" id="MobiDB-lite"/>
    </source>
</evidence>
<dbReference type="InterPro" id="IPR025558">
    <property type="entry name" value="DUF4283"/>
</dbReference>
<gene>
    <name evidence="3" type="ORF">CK203_098602</name>
</gene>
<evidence type="ECO:0000259" key="2">
    <source>
        <dbReference type="Pfam" id="PF14111"/>
    </source>
</evidence>
<comment type="caution">
    <text evidence="3">The sequence shown here is derived from an EMBL/GenBank/DDBJ whole genome shotgun (WGS) entry which is preliminary data.</text>
</comment>
<feature type="region of interest" description="Disordered" evidence="1">
    <location>
        <begin position="15"/>
        <end position="43"/>
    </location>
</feature>
<dbReference type="EMBL" id="QGNW01001395">
    <property type="protein sequence ID" value="RVW42719.1"/>
    <property type="molecule type" value="Genomic_DNA"/>
</dbReference>
<reference evidence="3 4" key="1">
    <citation type="journal article" date="2018" name="PLoS Genet.">
        <title>Population sequencing reveals clonal diversity and ancestral inbreeding in the grapevine cultivar Chardonnay.</title>
        <authorList>
            <person name="Roach M.J."/>
            <person name="Johnson D.L."/>
            <person name="Bohlmann J."/>
            <person name="van Vuuren H.J."/>
            <person name="Jones S.J."/>
            <person name="Pretorius I.S."/>
            <person name="Schmidt S.A."/>
            <person name="Borneman A.R."/>
        </authorList>
    </citation>
    <scope>NUCLEOTIDE SEQUENCE [LARGE SCALE GENOMIC DNA]</scope>
    <source>
        <strain evidence="4">cv. Chardonnay</strain>
        <tissue evidence="3">Leaf</tissue>
    </source>
</reference>
<accession>A0A438E4W5</accession>
<evidence type="ECO:0000313" key="4">
    <source>
        <dbReference type="Proteomes" id="UP000288805"/>
    </source>
</evidence>
<dbReference type="Pfam" id="PF14111">
    <property type="entry name" value="DUF4283"/>
    <property type="match status" value="1"/>
</dbReference>
<proteinExistence type="predicted"/>
<feature type="compositionally biased region" description="Basic and acidic residues" evidence="1">
    <location>
        <begin position="19"/>
        <end position="39"/>
    </location>
</feature>
<sequence length="449" mass="48723">MWKIQHGILSTTILMRSENGGEREREREGGLERESKSDGGVRGFLSATENAEGDVLTGSWKSFRKGGFGVESKSFEVEVEEKKGRLQATIVERKRGISSWIRLGPASLGLFLDWGCFLRLDVVDLENKRFSIFIPKGRGAKGGWVSMVETLRCLGCANGGVISQKEEELRLKPSMVKTLGEVVKMPRARGDDLRSWGTHLAKIWSLKGNLGLAKLERGKVLMEFELLIEAGQAIKLGSISVGGIFLRLEKWRPETGCLREGENKSEAWVRVVGLPVSLWDRDILRRIGEECGGFLAVDSQTEKMEELQPVMRAATTGKRGKNVATGDEVGGEVCTCVGERVLEAKDSSRLEALLLPTDGTRGQSSGSGQVLDPIRSFDGSPGGSQGSGGLTLLGLAETPWSSKELEPIGLAHFSDFPCENGPSLLGLSSRKNSGRAKILEPSVVPGLDN</sequence>
<feature type="domain" description="DUF4283" evidence="2">
    <location>
        <begin position="188"/>
        <end position="257"/>
    </location>
</feature>
<dbReference type="PANTHER" id="PTHR34427">
    <property type="entry name" value="DUF4283 DOMAIN PROTEIN"/>
    <property type="match status" value="1"/>
</dbReference>